<feature type="region of interest" description="Disordered" evidence="1">
    <location>
        <begin position="17"/>
        <end position="46"/>
    </location>
</feature>
<dbReference type="Gene3D" id="2.130.10.10">
    <property type="entry name" value="YVTN repeat-like/Quinoprotein amine dehydrogenase"/>
    <property type="match status" value="1"/>
</dbReference>
<name>A0AAV8UZ68_9RHOD</name>
<reference evidence="2 3" key="1">
    <citation type="journal article" date="2023" name="Nat. Commun.">
        <title>Origin of minicircular mitochondrial genomes in red algae.</title>
        <authorList>
            <person name="Lee Y."/>
            <person name="Cho C.H."/>
            <person name="Lee Y.M."/>
            <person name="Park S.I."/>
            <person name="Yang J.H."/>
            <person name="West J.A."/>
            <person name="Bhattacharya D."/>
            <person name="Yoon H.S."/>
        </authorList>
    </citation>
    <scope>NUCLEOTIDE SEQUENCE [LARGE SCALE GENOMIC DNA]</scope>
    <source>
        <strain evidence="2 3">CCMP1338</strain>
        <tissue evidence="2">Whole cell</tissue>
    </source>
</reference>
<keyword evidence="3" id="KW-1185">Reference proteome</keyword>
<sequence>MDMDLWASRNPRELLTLSNSRNGGRGANIEPAGIGDGPPDRTSSSWSRLGSWGKLKASEIKEYIVCGRFVDSPEPQAVYITDEGLLVVARFLNEGSWSQPGLDPENDDGRVEELCRIRCTDYISIDVVPGKYLGTADDIFVTFRGGGWVVLRCVLNQSTGSYRLLKMSYGGTSAFTQSPGKQLRPSKLMALQNLPGTFRIVTLISEDCKFWVCILKRDNQGLYTVTETQVDPPRQGSRFSRLDCKDVGLIVQLGYDDVVVSDGLSLLACTRNATNLSFEQWFILQTRSDRPDELSCTQSGVVDAGYMQVVSMTNKRFLDPGVSEAVVLAFVYRNRISLISHHERLCSGPFSQLYLENFVENDEDKNLEILSATRFQVPSHQNALLLLRSDNTLCRVLIREEGQNFRLFCKRLDVTGFPECFRPVDGRMTYGKEPEPLSYSGGPMRPFPNQKTVLIWGVSGDVCIADVDSMGGYATLYPVRHKGDIRDMVSSVDPSNGSTIVFTCCGSGDMHEESKEPIEWNAQTIMSMSGSVSRIRVGFDLIPNVSSSENLPDNCSILVAATFRGSWKRIMFIRTGPESEAHLAFVDDPNHGLQPISVPFDNLVKDEITLGAGALSCGAFVQITKHRVQILSNRPAEQFSSSLSFPGGATCSICSIHDGTDRLLICTGQEDMFLYKMERNADEFSGRVLAKRKLPGEASAVAFGPKNFLEQNGVLALVATWFSEELLIYDGADLSPLRVVNVPGCKVIKSIVMQWWTEPSKGKGGFSILCTGNNGSVARIVMKQSHHDAVTELRKSLPKSVISESAVLQIGASELVVIQLSRTRCYLYSPGSPGVILCNEGRTSYVNTTVSSACHWGLASGKICWVSTDGRLCFGDLSSVESVAINSRTLEGLLPKKLFASRASNCLLLCATRAFEGMESVSIIDQSTLEETDVVTLGYKSAYFDAAELYIPSNSSALRPLSTVCLLVASSDEVYHIGVVQLPSQDECSGLELKLQYTLPYSCSAIATAGEGLLLLGTEFGVALWKFEASSEGEVSAVERSSLHGPWIMAISTVELEDNGGLLAACIHAHTNLMLLMIVDGEIIGQRSITLNTYQFPYLCSLPSSVYPGCLLFCSERRVRLLFGRVVERSLALHQNHHSIEVPPSFTTGDIIVELGVREIPGGSHFFVPLVIQARKPGEKDHVLIDSGNICLSILGVMRNGSMGLYSAIIERSSH</sequence>
<evidence type="ECO:0000313" key="3">
    <source>
        <dbReference type="Proteomes" id="UP001157974"/>
    </source>
</evidence>
<gene>
    <name evidence="2" type="ORF">NDN08_002336</name>
</gene>
<protein>
    <recommendedName>
        <fullName evidence="4">DNA damage-binding protein 1</fullName>
    </recommendedName>
</protein>
<accession>A0AAV8UZ68</accession>
<comment type="caution">
    <text evidence="2">The sequence shown here is derived from an EMBL/GenBank/DDBJ whole genome shotgun (WGS) entry which is preliminary data.</text>
</comment>
<dbReference type="Proteomes" id="UP001157974">
    <property type="component" value="Unassembled WGS sequence"/>
</dbReference>
<organism evidence="2 3">
    <name type="scientific">Rhodosorus marinus</name>
    <dbReference type="NCBI Taxonomy" id="101924"/>
    <lineage>
        <taxon>Eukaryota</taxon>
        <taxon>Rhodophyta</taxon>
        <taxon>Stylonematophyceae</taxon>
        <taxon>Stylonematales</taxon>
        <taxon>Stylonemataceae</taxon>
        <taxon>Rhodosorus</taxon>
    </lineage>
</organism>
<dbReference type="EMBL" id="JAMWBK010000004">
    <property type="protein sequence ID" value="KAJ8905831.1"/>
    <property type="molecule type" value="Genomic_DNA"/>
</dbReference>
<evidence type="ECO:0008006" key="4">
    <source>
        <dbReference type="Google" id="ProtNLM"/>
    </source>
</evidence>
<evidence type="ECO:0000256" key="1">
    <source>
        <dbReference type="SAM" id="MobiDB-lite"/>
    </source>
</evidence>
<dbReference type="InterPro" id="IPR015943">
    <property type="entry name" value="WD40/YVTN_repeat-like_dom_sf"/>
</dbReference>
<dbReference type="AlphaFoldDB" id="A0AAV8UZ68"/>
<evidence type="ECO:0000313" key="2">
    <source>
        <dbReference type="EMBL" id="KAJ8905831.1"/>
    </source>
</evidence>
<proteinExistence type="predicted"/>